<feature type="transmembrane region" description="Helical" evidence="1">
    <location>
        <begin position="6"/>
        <end position="27"/>
    </location>
</feature>
<keyword evidence="1" id="KW-0812">Transmembrane</keyword>
<accession>A0A0F9RP74</accession>
<gene>
    <name evidence="2" type="ORF">LCGC14_0571070</name>
</gene>
<organism evidence="2">
    <name type="scientific">marine sediment metagenome</name>
    <dbReference type="NCBI Taxonomy" id="412755"/>
    <lineage>
        <taxon>unclassified sequences</taxon>
        <taxon>metagenomes</taxon>
        <taxon>ecological metagenomes</taxon>
    </lineage>
</organism>
<keyword evidence="1" id="KW-1133">Transmembrane helix</keyword>
<proteinExistence type="predicted"/>
<sequence>MIGKIFFFILGFIVGTFFGTAILLWALSSLMGGLI</sequence>
<dbReference type="AlphaFoldDB" id="A0A0F9RP74"/>
<protein>
    <submittedName>
        <fullName evidence="2">Uncharacterized protein</fullName>
    </submittedName>
</protein>
<comment type="caution">
    <text evidence="2">The sequence shown here is derived from an EMBL/GenBank/DDBJ whole genome shotgun (WGS) entry which is preliminary data.</text>
</comment>
<reference evidence="2" key="1">
    <citation type="journal article" date="2015" name="Nature">
        <title>Complex archaea that bridge the gap between prokaryotes and eukaryotes.</title>
        <authorList>
            <person name="Spang A."/>
            <person name="Saw J.H."/>
            <person name="Jorgensen S.L."/>
            <person name="Zaremba-Niedzwiedzka K."/>
            <person name="Martijn J."/>
            <person name="Lind A.E."/>
            <person name="van Eijk R."/>
            <person name="Schleper C."/>
            <person name="Guy L."/>
            <person name="Ettema T.J."/>
        </authorList>
    </citation>
    <scope>NUCLEOTIDE SEQUENCE</scope>
</reference>
<keyword evidence="1" id="KW-0472">Membrane</keyword>
<evidence type="ECO:0000313" key="2">
    <source>
        <dbReference type="EMBL" id="KKN56529.1"/>
    </source>
</evidence>
<dbReference type="EMBL" id="LAZR01000839">
    <property type="protein sequence ID" value="KKN56529.1"/>
    <property type="molecule type" value="Genomic_DNA"/>
</dbReference>
<name>A0A0F9RP74_9ZZZZ</name>
<evidence type="ECO:0000256" key="1">
    <source>
        <dbReference type="SAM" id="Phobius"/>
    </source>
</evidence>